<dbReference type="RefSeq" id="XP_067758727.1">
    <property type="nucleotide sequence ID" value="XM_067902230.1"/>
</dbReference>
<feature type="compositionally biased region" description="Polar residues" evidence="2">
    <location>
        <begin position="1461"/>
        <end position="1477"/>
    </location>
</feature>
<evidence type="ECO:0000256" key="2">
    <source>
        <dbReference type="SAM" id="MobiDB-lite"/>
    </source>
</evidence>
<dbReference type="KEGG" id="phet:94292307"/>
<dbReference type="EMBL" id="JAFJZO010000013">
    <property type="protein sequence ID" value="KAG5509575.1"/>
    <property type="molecule type" value="Genomic_DNA"/>
</dbReference>
<dbReference type="PANTHER" id="PTHR34894:SF5">
    <property type="entry name" value="EF-HAND DOMAIN-CONTAINING PROTEIN"/>
    <property type="match status" value="1"/>
</dbReference>
<sequence length="1553" mass="165349">MPQQLPALWHGKDAQSSPLPPPVPIHSSGKNKSTSSGTTSRASVSASTIASVRRALPPPRAGCSVVVSSPGPQQKRETKSVSAGLSSTTVLSSKNMVSTSTTSVAATDSSPVPLGAPVSQSHIAAPAAAALEHLMYVANRSSLPRESYMPHAPDFDRGVKTKTSARADMLALRDATTSLFVQHIGLDNLCDLSKENEDSGDDDDSSDEDGGGRGEEKNNKTPPAISSALINTTPFMSAALQEVGVDDRVNPFILDKLIQESRRRARAAAAAEKRSTIRKKLLKHRFQGHTRLGSTAAALQQGNESMTAVADAAAAELRYHELPAIQAASEACCSATPENLGTRGGATSMVMTHSNAGESTATGAKHMTNPISEYTKELDAEESAGKTPFASVPGIYSTEDTHIAAAVSTSDGAFVRQLVGYYCARAAAISPVPNPAPAAVVEAPTQANLRSHRTRKNKNARADLNTAEGGCASPVFPFTPVTPAFSLLDAVMRVSREYVIQHSTSGVPNQSTSALSEQRRFLLNRLTSLEQTRIPLTWWITSLPYLGRLSSRTGAGSSVATTPARATAFVTTISAHSTSSGRLSSTDRTGRSERTEAPLPMDGGGSEQSISSGKEADTSPRDSIQKASMILTGLGDNAAFCGGGQLVFDAGTSRNTIFPAQRPVERSQVYLLAEVLDRMLRDPSHPRWLALLADPQVARYVLDDDGEDTDGGEQRGSGQGTLDPDLWGTPGEQRLAAYTDAATHVLDILDTGLAELGRQVASSCVERGALLDLLRQSTMDIASSHVRVLNQVKQQAHVDAREAQTLRKKNVQLQTELEETQKTLAELQRAHTALCARVEPLQAKSDRLDELMARAAAKTRRFDTSRHGQHTALLQVIMESITQSAGDAIDGFLTEVHNLQARHSGLEEGSGAESSNNGGVTSPGAAVSIEMPSVAVARSQAMEQRQTMEQLYTESRRLLQGLQDAVTATNTLCEPLYARMVLKDVSPAAKVATSRWTSVARAVGAFEKDKRHRQRVYDVFMEYCTSYRHKSAAKANLEAAQKGGAASANVGEGGVGGEKSYGESFLVGDSVTSRPNSGNSSTGAVQEYSEPSALLVSSRGTSADPQSQEKTSSSTRGVEDVDTDQAFSSSPPPSSSAEHEQIRNEAALAGAIVTPADLRAMNATDCTVDEVNALFRKGFDVKKYLRGSWEQYVQESQQWDHNSTGTVTATNNPGGKGVTAERTYTLSLADVLQMLSDVHATLAEITVRMNALTKSALVQAGLQPPLEPPSHPEQRCPLCNRRDTCELERQRRREAMSRIARDLQTKMDAVETKSRTSLAERDEALGEVRRLKMELQHSATAPPGRGPSGVGLQERQQKQEIQTGLFQGHQDQFLPSPGRKPASDSTTTVPPAKDISGDILGSASASLYCSLTATTATAEAISGGGMRKTSNKCTSPVGMHRVGFALSSHQENSAHDYEETPTGSSLYTASFDDNGSPSRRRSTAIMPVRSTRYPSSGSTTSGFLNTGPSPTPRRNSSNSNSGSPAGTDLEKHSNDVSVASQIQGGEAGDQKRQ</sequence>
<keyword evidence="1" id="KW-0175">Coiled coil</keyword>
<feature type="compositionally biased region" description="Polar residues" evidence="2">
    <location>
        <begin position="578"/>
        <end position="587"/>
    </location>
</feature>
<evidence type="ECO:0000256" key="1">
    <source>
        <dbReference type="SAM" id="Coils"/>
    </source>
</evidence>
<dbReference type="GeneID" id="94292307"/>
<feature type="compositionally biased region" description="Polar residues" evidence="2">
    <location>
        <begin position="1492"/>
        <end position="1504"/>
    </location>
</feature>
<keyword evidence="4" id="KW-1185">Reference proteome</keyword>
<organism evidence="3 4">
    <name type="scientific">Porcisia hertigi</name>
    <dbReference type="NCBI Taxonomy" id="2761500"/>
    <lineage>
        <taxon>Eukaryota</taxon>
        <taxon>Discoba</taxon>
        <taxon>Euglenozoa</taxon>
        <taxon>Kinetoplastea</taxon>
        <taxon>Metakinetoplastina</taxon>
        <taxon>Trypanosomatida</taxon>
        <taxon>Trypanosomatidae</taxon>
        <taxon>Leishmaniinae</taxon>
        <taxon>Porcisia</taxon>
    </lineage>
</organism>
<accession>A0A836IYU4</accession>
<feature type="compositionally biased region" description="Polar residues" evidence="2">
    <location>
        <begin position="41"/>
        <end position="50"/>
    </location>
</feature>
<feature type="region of interest" description="Disordered" evidence="2">
    <location>
        <begin position="192"/>
        <end position="226"/>
    </location>
</feature>
<proteinExistence type="predicted"/>
<dbReference type="PANTHER" id="PTHR34894">
    <property type="entry name" value="SAM-DEPENDENT METHYLTRANSFERASE RSMI, CONSERVED SITE"/>
    <property type="match status" value="1"/>
</dbReference>
<feature type="region of interest" description="Disordered" evidence="2">
    <location>
        <begin position="1067"/>
        <end position="1141"/>
    </location>
</feature>
<feature type="region of interest" description="Disordered" evidence="2">
    <location>
        <begin position="578"/>
        <end position="621"/>
    </location>
</feature>
<feature type="compositionally biased region" description="Low complexity" evidence="2">
    <location>
        <begin position="1506"/>
        <end position="1524"/>
    </location>
</feature>
<dbReference type="Proteomes" id="UP000674318">
    <property type="component" value="Chromosome 13"/>
</dbReference>
<feature type="compositionally biased region" description="Low complexity" evidence="2">
    <location>
        <begin position="27"/>
        <end position="40"/>
    </location>
</feature>
<gene>
    <name evidence="3" type="ORF">JKF63_06280</name>
</gene>
<feature type="region of interest" description="Disordered" evidence="2">
    <location>
        <begin position="1335"/>
        <end position="1395"/>
    </location>
</feature>
<feature type="compositionally biased region" description="Low complexity" evidence="2">
    <location>
        <begin position="907"/>
        <end position="919"/>
    </location>
</feature>
<feature type="compositionally biased region" description="Acidic residues" evidence="2">
    <location>
        <begin position="198"/>
        <end position="209"/>
    </location>
</feature>
<feature type="region of interest" description="Disordered" evidence="2">
    <location>
        <begin position="702"/>
        <end position="730"/>
    </location>
</feature>
<feature type="region of interest" description="Disordered" evidence="2">
    <location>
        <begin position="1298"/>
        <end position="1322"/>
    </location>
</feature>
<feature type="compositionally biased region" description="Polar residues" evidence="2">
    <location>
        <begin position="1070"/>
        <end position="1084"/>
    </location>
</feature>
<evidence type="ECO:0000313" key="3">
    <source>
        <dbReference type="EMBL" id="KAG5509575.1"/>
    </source>
</evidence>
<feature type="compositionally biased region" description="Basic and acidic residues" evidence="2">
    <location>
        <begin position="210"/>
        <end position="219"/>
    </location>
</feature>
<comment type="caution">
    <text evidence="3">The sequence shown here is derived from an EMBL/GenBank/DDBJ whole genome shotgun (WGS) entry which is preliminary data.</text>
</comment>
<name>A0A836IYU4_9TRYP</name>
<feature type="region of interest" description="Disordered" evidence="2">
    <location>
        <begin position="1449"/>
        <end position="1553"/>
    </location>
</feature>
<feature type="region of interest" description="Disordered" evidence="2">
    <location>
        <begin position="1"/>
        <end position="86"/>
    </location>
</feature>
<evidence type="ECO:0000313" key="4">
    <source>
        <dbReference type="Proteomes" id="UP000674318"/>
    </source>
</evidence>
<feature type="region of interest" description="Disordered" evidence="2">
    <location>
        <begin position="903"/>
        <end position="924"/>
    </location>
</feature>
<reference evidence="3 4" key="1">
    <citation type="submission" date="2021-02" db="EMBL/GenBank/DDBJ databases">
        <title>Porcisia hertigi Genome sequencing and assembly.</title>
        <authorList>
            <person name="Almutairi H."/>
            <person name="Gatherer D."/>
        </authorList>
    </citation>
    <scope>NUCLEOTIDE SEQUENCE [LARGE SCALE GENOMIC DNA]</scope>
    <source>
        <strain evidence="3 4">C119</strain>
    </source>
</reference>
<feature type="coiled-coil region" evidence="1">
    <location>
        <begin position="803"/>
        <end position="861"/>
    </location>
</feature>
<protein>
    <submittedName>
        <fullName evidence="3">Uncharacterized protein</fullName>
    </submittedName>
</protein>
<dbReference type="OrthoDB" id="273694at2759"/>
<feature type="compositionally biased region" description="Polar residues" evidence="2">
    <location>
        <begin position="1098"/>
        <end position="1116"/>
    </location>
</feature>